<name>A0A2P2K748_RHIMU</name>
<organism evidence="2">
    <name type="scientific">Rhizophora mucronata</name>
    <name type="common">Asiatic mangrove</name>
    <dbReference type="NCBI Taxonomy" id="61149"/>
    <lineage>
        <taxon>Eukaryota</taxon>
        <taxon>Viridiplantae</taxon>
        <taxon>Streptophyta</taxon>
        <taxon>Embryophyta</taxon>
        <taxon>Tracheophyta</taxon>
        <taxon>Spermatophyta</taxon>
        <taxon>Magnoliopsida</taxon>
        <taxon>eudicotyledons</taxon>
        <taxon>Gunneridae</taxon>
        <taxon>Pentapetalae</taxon>
        <taxon>rosids</taxon>
        <taxon>fabids</taxon>
        <taxon>Malpighiales</taxon>
        <taxon>Rhizophoraceae</taxon>
        <taxon>Rhizophora</taxon>
    </lineage>
</organism>
<evidence type="ECO:0000313" key="2">
    <source>
        <dbReference type="EMBL" id="MBX01584.1"/>
    </source>
</evidence>
<protein>
    <submittedName>
        <fullName evidence="2">Uncharacterized protein MANES_08G137200</fullName>
    </submittedName>
    <submittedName>
        <fullName evidence="3">Uncharacterized protein MANES_09G149800</fullName>
    </submittedName>
</protein>
<sequence>MVPSLRGALIGGGDDRSGGAASQEKAWPAEEVRDSRASFACEEEGGGGLEVRFVLGVIEKVATAACSWWICTAISCSVGEHWAGFYSTCY</sequence>
<dbReference type="EMBL" id="GGEC01021100">
    <property type="protein sequence ID" value="MBX01584.1"/>
    <property type="molecule type" value="Transcribed_RNA"/>
</dbReference>
<dbReference type="AlphaFoldDB" id="A0A2P2K748"/>
<proteinExistence type="predicted"/>
<reference evidence="2" key="1">
    <citation type="submission" date="2018-02" db="EMBL/GenBank/DDBJ databases">
        <title>Rhizophora mucronata_Transcriptome.</title>
        <authorList>
            <person name="Meera S.P."/>
            <person name="Sreeshan A."/>
            <person name="Augustine A."/>
        </authorList>
    </citation>
    <scope>NUCLEOTIDE SEQUENCE</scope>
    <source>
        <tissue evidence="2">Leaf</tissue>
    </source>
</reference>
<evidence type="ECO:0000256" key="1">
    <source>
        <dbReference type="SAM" id="MobiDB-lite"/>
    </source>
</evidence>
<dbReference type="EMBL" id="GGEC01021101">
    <property type="protein sequence ID" value="MBX01585.1"/>
    <property type="molecule type" value="Transcribed_RNA"/>
</dbReference>
<accession>A0A2P2K748</accession>
<evidence type="ECO:0000313" key="3">
    <source>
        <dbReference type="EMBL" id="MBX01585.1"/>
    </source>
</evidence>
<feature type="region of interest" description="Disordered" evidence="1">
    <location>
        <begin position="1"/>
        <end position="29"/>
    </location>
</feature>